<keyword evidence="4" id="KW-1185">Reference proteome</keyword>
<evidence type="ECO:0000256" key="2">
    <source>
        <dbReference type="ARBA" id="ARBA00023002"/>
    </source>
</evidence>
<sequence length="277" mass="30090">MELMGTNLVSFDSIFDRPYTFLDKLLSMKHILITGASSGIGAALALEYAQEGHRLSLSGRNRERLNTIAHLCENKGAHVHTALIDVCDRAAMTDWLLKTDTVHKIDLIIANAGISNGSGNADNWEESTRDIFAVNLAGTLNTILPLLPTMVARGTGQIAVMSSLAGFRGLASSPAYSASKVCVKAYGEALRLRYGKDGLKVNVICPGFVESGITRQNTFKMPLLMSGDKAARLIRHGLDKNKAIITFPWPMALATRLFASLPLWLVEGLSTFMPKKE</sequence>
<dbReference type="EMBL" id="BMHV01000005">
    <property type="protein sequence ID" value="GGF57741.1"/>
    <property type="molecule type" value="Genomic_DNA"/>
</dbReference>
<gene>
    <name evidence="3" type="ORF">GCM10011332_09040</name>
</gene>
<keyword evidence="2" id="KW-0560">Oxidoreductase</keyword>
<accession>A0A917BUY1</accession>
<proteinExistence type="inferred from homology"/>
<evidence type="ECO:0000313" key="4">
    <source>
        <dbReference type="Proteomes" id="UP000632498"/>
    </source>
</evidence>
<dbReference type="PANTHER" id="PTHR44196">
    <property type="entry name" value="DEHYDROGENASE/REDUCTASE SDR FAMILY MEMBER 7B"/>
    <property type="match status" value="1"/>
</dbReference>
<dbReference type="PANTHER" id="PTHR44196:SF1">
    <property type="entry name" value="DEHYDROGENASE_REDUCTASE SDR FAMILY MEMBER 7B"/>
    <property type="match status" value="1"/>
</dbReference>
<name>A0A917BUY1_9PROT</name>
<dbReference type="InterPro" id="IPR036291">
    <property type="entry name" value="NAD(P)-bd_dom_sf"/>
</dbReference>
<dbReference type="InterPro" id="IPR002347">
    <property type="entry name" value="SDR_fam"/>
</dbReference>
<dbReference type="Gene3D" id="3.40.50.720">
    <property type="entry name" value="NAD(P)-binding Rossmann-like Domain"/>
    <property type="match status" value="1"/>
</dbReference>
<dbReference type="PRINTS" id="PR00081">
    <property type="entry name" value="GDHRDH"/>
</dbReference>
<organism evidence="3 4">
    <name type="scientific">Terasakiella brassicae</name>
    <dbReference type="NCBI Taxonomy" id="1634917"/>
    <lineage>
        <taxon>Bacteria</taxon>
        <taxon>Pseudomonadati</taxon>
        <taxon>Pseudomonadota</taxon>
        <taxon>Alphaproteobacteria</taxon>
        <taxon>Rhodospirillales</taxon>
        <taxon>Terasakiellaceae</taxon>
        <taxon>Terasakiella</taxon>
    </lineage>
</organism>
<comment type="similarity">
    <text evidence="1">Belongs to the short-chain dehydrogenases/reductases (SDR) family.</text>
</comment>
<reference evidence="3" key="2">
    <citation type="submission" date="2020-09" db="EMBL/GenBank/DDBJ databases">
        <authorList>
            <person name="Sun Q."/>
            <person name="Zhou Y."/>
        </authorList>
    </citation>
    <scope>NUCLEOTIDE SEQUENCE</scope>
    <source>
        <strain evidence="3">CGMCC 1.15254</strain>
    </source>
</reference>
<protein>
    <submittedName>
        <fullName evidence="3">Short-chain dehydrogenase</fullName>
    </submittedName>
</protein>
<evidence type="ECO:0000256" key="1">
    <source>
        <dbReference type="ARBA" id="ARBA00006484"/>
    </source>
</evidence>
<dbReference type="GO" id="GO:0016491">
    <property type="term" value="F:oxidoreductase activity"/>
    <property type="evidence" value="ECO:0007669"/>
    <property type="project" value="UniProtKB-KW"/>
</dbReference>
<evidence type="ECO:0000313" key="3">
    <source>
        <dbReference type="EMBL" id="GGF57741.1"/>
    </source>
</evidence>
<dbReference type="GO" id="GO:0016020">
    <property type="term" value="C:membrane"/>
    <property type="evidence" value="ECO:0007669"/>
    <property type="project" value="TreeGrafter"/>
</dbReference>
<comment type="caution">
    <text evidence="3">The sequence shown here is derived from an EMBL/GenBank/DDBJ whole genome shotgun (WGS) entry which is preliminary data.</text>
</comment>
<dbReference type="SUPFAM" id="SSF51735">
    <property type="entry name" value="NAD(P)-binding Rossmann-fold domains"/>
    <property type="match status" value="1"/>
</dbReference>
<dbReference type="Pfam" id="PF00106">
    <property type="entry name" value="adh_short"/>
    <property type="match status" value="1"/>
</dbReference>
<reference evidence="3" key="1">
    <citation type="journal article" date="2014" name="Int. J. Syst. Evol. Microbiol.">
        <title>Complete genome sequence of Corynebacterium casei LMG S-19264T (=DSM 44701T), isolated from a smear-ripened cheese.</title>
        <authorList>
            <consortium name="US DOE Joint Genome Institute (JGI-PGF)"/>
            <person name="Walter F."/>
            <person name="Albersmeier A."/>
            <person name="Kalinowski J."/>
            <person name="Ruckert C."/>
        </authorList>
    </citation>
    <scope>NUCLEOTIDE SEQUENCE</scope>
    <source>
        <strain evidence="3">CGMCC 1.15254</strain>
    </source>
</reference>
<dbReference type="AlphaFoldDB" id="A0A917BUY1"/>
<dbReference type="Proteomes" id="UP000632498">
    <property type="component" value="Unassembled WGS sequence"/>
</dbReference>